<comment type="similarity">
    <text evidence="2">Belongs to the class-I pyridoxal-phosphate-dependent aminotransferase family.</text>
</comment>
<feature type="domain" description="Aminotransferase class I/classII large" evidence="7">
    <location>
        <begin position="40"/>
        <end position="387"/>
    </location>
</feature>
<dbReference type="Gene3D" id="3.90.1150.10">
    <property type="entry name" value="Aspartate Aminotransferase, domain 1"/>
    <property type="match status" value="1"/>
</dbReference>
<dbReference type="Gene3D" id="3.40.640.10">
    <property type="entry name" value="Type I PLP-dependent aspartate aminotransferase-like (Major domain)"/>
    <property type="match status" value="1"/>
</dbReference>
<dbReference type="GO" id="GO:0030170">
    <property type="term" value="F:pyridoxal phosphate binding"/>
    <property type="evidence" value="ECO:0007669"/>
    <property type="project" value="InterPro"/>
</dbReference>
<dbReference type="GO" id="GO:0008483">
    <property type="term" value="F:transaminase activity"/>
    <property type="evidence" value="ECO:0007669"/>
    <property type="project" value="UniProtKB-KW"/>
</dbReference>
<keyword evidence="5 8" id="KW-0808">Transferase</keyword>
<dbReference type="CDD" id="cd00609">
    <property type="entry name" value="AAT_like"/>
    <property type="match status" value="1"/>
</dbReference>
<dbReference type="AlphaFoldDB" id="A0A7C3PSI7"/>
<sequence length="404" mass="46348">MGCKKFSKRIAQRTSDAMSKFVLAQDPETISFAGGLPDNNLFPVEELRYAYEEVLRTEGNRAFQYSSTIGDIKLRQLIGEQFFNKWSLTINPENIILTEGSQQALDLLGKLFLDENDIALIEEPGYLGTIQAWSMFTDRLIGIPQDEYGINTDYLEEVLSNLNEKVKLLYIVPDFSNPAGTCLAIERRRKILELSEKYDFFVVEDLAYSLLSYDTDTLPPLLTISGSEKIITIGSFSKILSPGLRTGFVIGHKEVINALVRLKEASDLCSGTLNQKMIYQYWRLGFLEKHVKKLRKAYKEKRDALKIALENTFKNIANWNYPQGGFFFFLTFPEWVDTYKLAECALNNKTSFVPGEEFFVSQEGKNTARISFSQVPVDKVEEGVRRLIKAWEEYKEREKERITI</sequence>
<dbReference type="InterPro" id="IPR015422">
    <property type="entry name" value="PyrdxlP-dep_Trfase_small"/>
</dbReference>
<dbReference type="SUPFAM" id="SSF53383">
    <property type="entry name" value="PLP-dependent transferases"/>
    <property type="match status" value="1"/>
</dbReference>
<evidence type="ECO:0000256" key="3">
    <source>
        <dbReference type="ARBA" id="ARBA00011738"/>
    </source>
</evidence>
<dbReference type="EMBL" id="DTDV01000019">
    <property type="protein sequence ID" value="HGK24249.1"/>
    <property type="molecule type" value="Genomic_DNA"/>
</dbReference>
<evidence type="ECO:0000256" key="4">
    <source>
        <dbReference type="ARBA" id="ARBA00022576"/>
    </source>
</evidence>
<evidence type="ECO:0000256" key="5">
    <source>
        <dbReference type="ARBA" id="ARBA00022679"/>
    </source>
</evidence>
<evidence type="ECO:0000313" key="8">
    <source>
        <dbReference type="EMBL" id="HGK24249.1"/>
    </source>
</evidence>
<name>A0A7C3PSI7_DICTH</name>
<comment type="cofactor">
    <cofactor evidence="1">
        <name>pyridoxal 5'-phosphate</name>
        <dbReference type="ChEBI" id="CHEBI:597326"/>
    </cofactor>
</comment>
<comment type="caution">
    <text evidence="8">The sequence shown here is derived from an EMBL/GenBank/DDBJ whole genome shotgun (WGS) entry which is preliminary data.</text>
</comment>
<dbReference type="InterPro" id="IPR015421">
    <property type="entry name" value="PyrdxlP-dep_Trfase_major"/>
</dbReference>
<dbReference type="PANTHER" id="PTHR42790">
    <property type="entry name" value="AMINOTRANSFERASE"/>
    <property type="match status" value="1"/>
</dbReference>
<dbReference type="PANTHER" id="PTHR42790:SF19">
    <property type="entry name" value="KYNURENINE_ALPHA-AMINOADIPATE AMINOTRANSFERASE, MITOCHONDRIAL"/>
    <property type="match status" value="1"/>
</dbReference>
<dbReference type="InterPro" id="IPR050859">
    <property type="entry name" value="Class-I_PLP-dep_aminotransf"/>
</dbReference>
<evidence type="ECO:0000256" key="2">
    <source>
        <dbReference type="ARBA" id="ARBA00007441"/>
    </source>
</evidence>
<gene>
    <name evidence="8" type="ORF">ENU78_07475</name>
</gene>
<dbReference type="OMA" id="FMPGEPF"/>
<keyword evidence="6" id="KW-0663">Pyridoxal phosphate</keyword>
<evidence type="ECO:0000256" key="1">
    <source>
        <dbReference type="ARBA" id="ARBA00001933"/>
    </source>
</evidence>
<organism evidence="8">
    <name type="scientific">Dictyoglomus thermophilum</name>
    <dbReference type="NCBI Taxonomy" id="14"/>
    <lineage>
        <taxon>Bacteria</taxon>
        <taxon>Pseudomonadati</taxon>
        <taxon>Dictyoglomota</taxon>
        <taxon>Dictyoglomia</taxon>
        <taxon>Dictyoglomales</taxon>
        <taxon>Dictyoglomaceae</taxon>
        <taxon>Dictyoglomus</taxon>
    </lineage>
</organism>
<dbReference type="InterPro" id="IPR004839">
    <property type="entry name" value="Aminotransferase_I/II_large"/>
</dbReference>
<comment type="subunit">
    <text evidence="3">Homodimer.</text>
</comment>
<accession>A0A7C3PSI7</accession>
<evidence type="ECO:0000259" key="7">
    <source>
        <dbReference type="Pfam" id="PF00155"/>
    </source>
</evidence>
<dbReference type="RefSeq" id="WP_012548182.1">
    <property type="nucleotide sequence ID" value="NZ_VTFL01000003.1"/>
</dbReference>
<dbReference type="FunFam" id="3.40.640.10:FF:000053">
    <property type="entry name" value="Aminotransferase, class I"/>
    <property type="match status" value="1"/>
</dbReference>
<protein>
    <submittedName>
        <fullName evidence="8">PLP-dependent aminotransferase family protein</fullName>
    </submittedName>
</protein>
<dbReference type="GO" id="GO:1901605">
    <property type="term" value="P:alpha-amino acid metabolic process"/>
    <property type="evidence" value="ECO:0007669"/>
    <property type="project" value="TreeGrafter"/>
</dbReference>
<dbReference type="InterPro" id="IPR015424">
    <property type="entry name" value="PyrdxlP-dep_Trfase"/>
</dbReference>
<dbReference type="Pfam" id="PF00155">
    <property type="entry name" value="Aminotran_1_2"/>
    <property type="match status" value="1"/>
</dbReference>
<reference evidence="8" key="1">
    <citation type="journal article" date="2020" name="mSystems">
        <title>Genome- and Community-Level Interaction Insights into Carbon Utilization and Element Cycling Functions of Hydrothermarchaeota in Hydrothermal Sediment.</title>
        <authorList>
            <person name="Zhou Z."/>
            <person name="Liu Y."/>
            <person name="Xu W."/>
            <person name="Pan J."/>
            <person name="Luo Z.H."/>
            <person name="Li M."/>
        </authorList>
    </citation>
    <scope>NUCLEOTIDE SEQUENCE [LARGE SCALE GENOMIC DNA]</scope>
    <source>
        <strain evidence="8">SpSt-70</strain>
    </source>
</reference>
<evidence type="ECO:0000256" key="6">
    <source>
        <dbReference type="ARBA" id="ARBA00022898"/>
    </source>
</evidence>
<proteinExistence type="inferred from homology"/>
<keyword evidence="4 8" id="KW-0032">Aminotransferase</keyword>